<dbReference type="PROSITE" id="PS50011">
    <property type="entry name" value="PROTEIN_KINASE_DOM"/>
    <property type="match status" value="1"/>
</dbReference>
<dbReference type="PROSITE" id="PS00109">
    <property type="entry name" value="PROTEIN_KINASE_TYR"/>
    <property type="match status" value="1"/>
</dbReference>
<dbReference type="PROSITE" id="PS50001">
    <property type="entry name" value="SH2"/>
    <property type="match status" value="1"/>
</dbReference>
<dbReference type="InterPro" id="IPR001245">
    <property type="entry name" value="Ser-Thr/Tyr_kinase_cat_dom"/>
</dbReference>
<dbReference type="SMART" id="SM00252">
    <property type="entry name" value="SH2"/>
    <property type="match status" value="1"/>
</dbReference>
<keyword evidence="4 8" id="KW-0067">ATP-binding</keyword>
<sequence length="552" mass="62844">MLSTNNSQRLDPMAESTKNVSAEGTSPRAATTAHSESSIAEKNKIDPWIASQHYYHGYLPREDIPSILTKHGDFLVRSTETFYTTKSNEVRRKISPIICVMFDPDDSYTKATESERLEMIRNLMIHVKSGKTYVDPKHKFESVADMFEHHQKNTFTVNDKELILTRGIGLTNWEFQHKNVKVGKSIGRGQYGEVKRAKLTLKNGNVVNAAVKSIKTDAEISKEIIKEVMKEARLMRGLRHPNVVKLYGVGVLERPLYILLEYVAGGSLKTYLKKNKQSISIDERVQMALGAAWGIDYLHKAKILHRDIAARNCLYDHDSAVKISDFGLSRNGVVYKMKSAKKMPVRWMAPESITTYNFSQKSDVYSFGVLVYEIFSAQDPYGEVAAAVARKKIIEGETNNFPKETPKEVVDFVKEKMWHKEPDKRADMEKIVDWLEQYSGLAANQKDNVDFSTPKDPKLKSTNKSMVKTSLSNEKHRAFASLRRKNKNYERPKKTEVSQDADETRTRATVTFKNQKLTQKLLNIVFIGVLFLFNTRLDEANNTQADGTNLII</sequence>
<keyword evidence="5 9" id="KW-0829">Tyrosine-protein kinase</keyword>
<dbReference type="InterPro" id="IPR036860">
    <property type="entry name" value="SH2_dom_sf"/>
</dbReference>
<dbReference type="InterPro" id="IPR000719">
    <property type="entry name" value="Prot_kinase_dom"/>
</dbReference>
<name>A0ABR1DV28_NECAM</name>
<evidence type="ECO:0000256" key="8">
    <source>
        <dbReference type="PROSITE-ProRule" id="PRU10141"/>
    </source>
</evidence>
<evidence type="ECO:0000259" key="11">
    <source>
        <dbReference type="PROSITE" id="PS50001"/>
    </source>
</evidence>
<comment type="caution">
    <text evidence="13">The sequence shown here is derived from an EMBL/GenBank/DDBJ whole genome shotgun (WGS) entry which is preliminary data.</text>
</comment>
<evidence type="ECO:0000256" key="6">
    <source>
        <dbReference type="ARBA" id="ARBA00051245"/>
    </source>
</evidence>
<dbReference type="InterPro" id="IPR020635">
    <property type="entry name" value="Tyr_kinase_cat_dom"/>
</dbReference>
<feature type="compositionally biased region" description="Polar residues" evidence="10">
    <location>
        <begin position="16"/>
        <end position="38"/>
    </location>
</feature>
<keyword evidence="2 8" id="KW-0547">Nucleotide-binding</keyword>
<dbReference type="InterPro" id="IPR050198">
    <property type="entry name" value="Non-receptor_tyrosine_kinases"/>
</dbReference>
<comment type="catalytic activity">
    <reaction evidence="6 9">
        <text>L-tyrosyl-[protein] + ATP = O-phospho-L-tyrosyl-[protein] + ADP + H(+)</text>
        <dbReference type="Rhea" id="RHEA:10596"/>
        <dbReference type="Rhea" id="RHEA-COMP:10136"/>
        <dbReference type="Rhea" id="RHEA-COMP:20101"/>
        <dbReference type="ChEBI" id="CHEBI:15378"/>
        <dbReference type="ChEBI" id="CHEBI:30616"/>
        <dbReference type="ChEBI" id="CHEBI:46858"/>
        <dbReference type="ChEBI" id="CHEBI:61978"/>
        <dbReference type="ChEBI" id="CHEBI:456216"/>
        <dbReference type="EC" id="2.7.10.2"/>
    </reaction>
</comment>
<proteinExistence type="inferred from homology"/>
<dbReference type="Gene3D" id="3.30.505.10">
    <property type="entry name" value="SH2 domain"/>
    <property type="match status" value="1"/>
</dbReference>
<evidence type="ECO:0000313" key="13">
    <source>
        <dbReference type="EMBL" id="KAK6753311.1"/>
    </source>
</evidence>
<dbReference type="PROSITE" id="PS00107">
    <property type="entry name" value="PROTEIN_KINASE_ATP"/>
    <property type="match status" value="1"/>
</dbReference>
<organism evidence="13 14">
    <name type="scientific">Necator americanus</name>
    <name type="common">Human hookworm</name>
    <dbReference type="NCBI Taxonomy" id="51031"/>
    <lineage>
        <taxon>Eukaryota</taxon>
        <taxon>Metazoa</taxon>
        <taxon>Ecdysozoa</taxon>
        <taxon>Nematoda</taxon>
        <taxon>Chromadorea</taxon>
        <taxon>Rhabditida</taxon>
        <taxon>Rhabditina</taxon>
        <taxon>Rhabditomorpha</taxon>
        <taxon>Strongyloidea</taxon>
        <taxon>Ancylostomatidae</taxon>
        <taxon>Bunostominae</taxon>
        <taxon>Necator</taxon>
    </lineage>
</organism>
<dbReference type="PRINTS" id="PR00109">
    <property type="entry name" value="TYRKINASE"/>
</dbReference>
<dbReference type="Pfam" id="PF07714">
    <property type="entry name" value="PK_Tyr_Ser-Thr"/>
    <property type="match status" value="1"/>
</dbReference>
<protein>
    <recommendedName>
        <fullName evidence="9">Tyrosine-protein kinase</fullName>
        <ecNumber evidence="9">2.7.10.2</ecNumber>
    </recommendedName>
</protein>
<feature type="region of interest" description="Disordered" evidence="10">
    <location>
        <begin position="1"/>
        <end position="38"/>
    </location>
</feature>
<accession>A0ABR1DV28</accession>
<evidence type="ECO:0000256" key="7">
    <source>
        <dbReference type="PROSITE-ProRule" id="PRU00191"/>
    </source>
</evidence>
<evidence type="ECO:0000256" key="1">
    <source>
        <dbReference type="ARBA" id="ARBA00022679"/>
    </source>
</evidence>
<comment type="similarity">
    <text evidence="9">Belongs to the protein kinase superfamily. Tyr protein kinase family.</text>
</comment>
<reference evidence="13 14" key="1">
    <citation type="submission" date="2023-08" db="EMBL/GenBank/DDBJ databases">
        <title>A Necator americanus chromosomal reference genome.</title>
        <authorList>
            <person name="Ilik V."/>
            <person name="Petrzelkova K.J."/>
            <person name="Pardy F."/>
            <person name="Fuh T."/>
            <person name="Niatou-Singa F.S."/>
            <person name="Gouil Q."/>
            <person name="Baker L."/>
            <person name="Ritchie M.E."/>
            <person name="Jex A.R."/>
            <person name="Gazzola D."/>
            <person name="Li H."/>
            <person name="Toshio Fujiwara R."/>
            <person name="Zhan B."/>
            <person name="Aroian R.V."/>
            <person name="Pafco B."/>
            <person name="Schwarz E.M."/>
        </authorList>
    </citation>
    <scope>NUCLEOTIDE SEQUENCE [LARGE SCALE GENOMIC DNA]</scope>
    <source>
        <strain evidence="13 14">Aroian</strain>
        <tissue evidence="13">Whole animal</tissue>
    </source>
</reference>
<dbReference type="SMART" id="SM00219">
    <property type="entry name" value="TyrKc"/>
    <property type="match status" value="1"/>
</dbReference>
<dbReference type="SUPFAM" id="SSF55550">
    <property type="entry name" value="SH2 domain"/>
    <property type="match status" value="1"/>
</dbReference>
<keyword evidence="14" id="KW-1185">Reference proteome</keyword>
<evidence type="ECO:0000256" key="2">
    <source>
        <dbReference type="ARBA" id="ARBA00022741"/>
    </source>
</evidence>
<dbReference type="InterPro" id="IPR011009">
    <property type="entry name" value="Kinase-like_dom_sf"/>
</dbReference>
<dbReference type="InterPro" id="IPR035849">
    <property type="entry name" value="Fes/Fps/Fer_SH2"/>
</dbReference>
<keyword evidence="7" id="KW-0727">SH2 domain</keyword>
<evidence type="ECO:0000256" key="5">
    <source>
        <dbReference type="ARBA" id="ARBA00023137"/>
    </source>
</evidence>
<keyword evidence="1 9" id="KW-0808">Transferase</keyword>
<evidence type="ECO:0000256" key="9">
    <source>
        <dbReference type="RuleBase" id="RU362096"/>
    </source>
</evidence>
<evidence type="ECO:0000256" key="3">
    <source>
        <dbReference type="ARBA" id="ARBA00022777"/>
    </source>
</evidence>
<dbReference type="Proteomes" id="UP001303046">
    <property type="component" value="Unassembled WGS sequence"/>
</dbReference>
<dbReference type="InterPro" id="IPR017441">
    <property type="entry name" value="Protein_kinase_ATP_BS"/>
</dbReference>
<feature type="domain" description="Protein kinase" evidence="12">
    <location>
        <begin position="180"/>
        <end position="439"/>
    </location>
</feature>
<keyword evidence="3 9" id="KW-0418">Kinase</keyword>
<evidence type="ECO:0000259" key="12">
    <source>
        <dbReference type="PROSITE" id="PS50011"/>
    </source>
</evidence>
<dbReference type="Gene3D" id="3.30.200.20">
    <property type="entry name" value="Phosphorylase Kinase, domain 1"/>
    <property type="match status" value="1"/>
</dbReference>
<dbReference type="InterPro" id="IPR000980">
    <property type="entry name" value="SH2"/>
</dbReference>
<evidence type="ECO:0000256" key="10">
    <source>
        <dbReference type="SAM" id="MobiDB-lite"/>
    </source>
</evidence>
<dbReference type="SUPFAM" id="SSF56112">
    <property type="entry name" value="Protein kinase-like (PK-like)"/>
    <property type="match status" value="1"/>
</dbReference>
<dbReference type="InterPro" id="IPR008266">
    <property type="entry name" value="Tyr_kinase_AS"/>
</dbReference>
<evidence type="ECO:0000313" key="14">
    <source>
        <dbReference type="Proteomes" id="UP001303046"/>
    </source>
</evidence>
<dbReference type="PANTHER" id="PTHR24418">
    <property type="entry name" value="TYROSINE-PROTEIN KINASE"/>
    <property type="match status" value="1"/>
</dbReference>
<feature type="domain" description="SH2" evidence="11">
    <location>
        <begin position="54"/>
        <end position="168"/>
    </location>
</feature>
<evidence type="ECO:0000256" key="4">
    <source>
        <dbReference type="ARBA" id="ARBA00022840"/>
    </source>
</evidence>
<dbReference type="EC" id="2.7.10.2" evidence="9"/>
<dbReference type="Gene3D" id="1.10.510.10">
    <property type="entry name" value="Transferase(Phosphotransferase) domain 1"/>
    <property type="match status" value="1"/>
</dbReference>
<gene>
    <name evidence="13" type="primary">Necator_chrV.g17523</name>
    <name evidence="13" type="ORF">RB195_012733</name>
</gene>
<dbReference type="CDD" id="cd10361">
    <property type="entry name" value="SH2_Fps_family"/>
    <property type="match status" value="1"/>
</dbReference>
<feature type="binding site" evidence="8">
    <location>
        <position position="212"/>
    </location>
    <ligand>
        <name>ATP</name>
        <dbReference type="ChEBI" id="CHEBI:30616"/>
    </ligand>
</feature>
<dbReference type="EMBL" id="JAVFWL010000005">
    <property type="protein sequence ID" value="KAK6753311.1"/>
    <property type="molecule type" value="Genomic_DNA"/>
</dbReference>
<dbReference type="CDD" id="cd00192">
    <property type="entry name" value="PTKc"/>
    <property type="match status" value="1"/>
</dbReference>